<evidence type="ECO:0000256" key="7">
    <source>
        <dbReference type="ARBA" id="ARBA00022741"/>
    </source>
</evidence>
<protein>
    <recommendedName>
        <fullName evidence="3">histidine kinase</fullName>
        <ecNumber evidence="3">2.7.13.3</ecNumber>
    </recommendedName>
</protein>
<dbReference type="PANTHER" id="PTHR44936:SF10">
    <property type="entry name" value="SENSOR PROTEIN RSTB"/>
    <property type="match status" value="1"/>
</dbReference>
<evidence type="ECO:0000256" key="8">
    <source>
        <dbReference type="ARBA" id="ARBA00022777"/>
    </source>
</evidence>
<dbReference type="CDD" id="cd06225">
    <property type="entry name" value="HAMP"/>
    <property type="match status" value="1"/>
</dbReference>
<dbReference type="Gene3D" id="3.30.565.10">
    <property type="entry name" value="Histidine kinase-like ATPase, C-terminal domain"/>
    <property type="match status" value="1"/>
</dbReference>
<dbReference type="SMART" id="SM00388">
    <property type="entry name" value="HisKA"/>
    <property type="match status" value="1"/>
</dbReference>
<dbReference type="Pfam" id="PF00512">
    <property type="entry name" value="HisKA"/>
    <property type="match status" value="1"/>
</dbReference>
<keyword evidence="8 13" id="KW-0418">Kinase</keyword>
<dbReference type="GO" id="GO:0000155">
    <property type="term" value="F:phosphorelay sensor kinase activity"/>
    <property type="evidence" value="ECO:0007669"/>
    <property type="project" value="InterPro"/>
</dbReference>
<dbReference type="PANTHER" id="PTHR44936">
    <property type="entry name" value="SENSOR PROTEIN CREC"/>
    <property type="match status" value="1"/>
</dbReference>
<dbReference type="CDD" id="cd00082">
    <property type="entry name" value="HisKA"/>
    <property type="match status" value="1"/>
</dbReference>
<organism evidence="13 14">
    <name type="scientific">Bradyrhizobium oligotrophicum S58</name>
    <dbReference type="NCBI Taxonomy" id="1245469"/>
    <lineage>
        <taxon>Bacteria</taxon>
        <taxon>Pseudomonadati</taxon>
        <taxon>Pseudomonadota</taxon>
        <taxon>Alphaproteobacteria</taxon>
        <taxon>Hyphomicrobiales</taxon>
        <taxon>Nitrobacteraceae</taxon>
        <taxon>Bradyrhizobium</taxon>
    </lineage>
</organism>
<dbReference type="RefSeq" id="WP_015667083.1">
    <property type="nucleotide sequence ID" value="NC_020453.1"/>
</dbReference>
<sequence>MIAPKPKKKWRPSLGQIVFGVLTLVACLPLVGLFFFRIYDNQLIRQTQAELIAQSRVMAAVFAEEVNARLASGIPLGAEIPPEARPDSLDEVTPIRPLLDLLGNDLFVRRPDAREAVQPADPAYVAIGARLLPVIRETQKVTLAGFRVLDPQGVVIAGRDEMGKSLAHIEEVAAALKGRYSAALRIRIPDKAPPPIYSISRGVGVHVFSAMPVIVNDHVAGIIYTSRTPRNIFEHLYLERGKFVAAGSTIILMTLLAGFIVARTITRPMRELVDRAGRIGRNDPAGFRPLAHYGTRDFAELAEHFFAMAEQLARRSIYIRNFSSHLTHELKSPLTSIKGAAELLLDSLHASSGHLTRAEQEKFLANILGDADRLERMAQRLRELARAEAVLQTDLSYLAEVLEPLRERFPTAQIEAKGALERPIKLSSETLLIVLTHLADNAVRHGARTISLETEDLSDQLILRVSNDGNPISAANRERIFDAFFTTRRDSGGTGMGLAIVRAIMMSHGGEIDLLPTELEVRFELRLPVADGAAPGRTHLK</sequence>
<keyword evidence="4" id="KW-1003">Cell membrane</keyword>
<evidence type="ECO:0000313" key="13">
    <source>
        <dbReference type="EMBL" id="BAM89975.1"/>
    </source>
</evidence>
<keyword evidence="6" id="KW-0808">Transferase</keyword>
<dbReference type="AlphaFoldDB" id="M4ZUI6"/>
<comment type="subcellular location">
    <subcellularLocation>
        <location evidence="2">Cell membrane</location>
        <topology evidence="2">Multi-pass membrane protein</topology>
    </subcellularLocation>
</comment>
<dbReference type="SMART" id="SM00387">
    <property type="entry name" value="HATPase_c"/>
    <property type="match status" value="1"/>
</dbReference>
<evidence type="ECO:0000259" key="11">
    <source>
        <dbReference type="PROSITE" id="PS50109"/>
    </source>
</evidence>
<keyword evidence="10" id="KW-0812">Transmembrane</keyword>
<evidence type="ECO:0000256" key="3">
    <source>
        <dbReference type="ARBA" id="ARBA00012438"/>
    </source>
</evidence>
<dbReference type="SUPFAM" id="SSF47384">
    <property type="entry name" value="Homodimeric domain of signal transducing histidine kinase"/>
    <property type="match status" value="1"/>
</dbReference>
<reference evidence="13 14" key="1">
    <citation type="journal article" date="2013" name="Appl. Environ. Microbiol.">
        <title>Genome analysis suggests that the soil oligotrophic bacterium Agromonas oligotrophica (Bradyrhizobium oligotrophicum) is a nitrogen-fixing symbiont of Aeschynomene indica.</title>
        <authorList>
            <person name="Okubo T."/>
            <person name="Fukushima S."/>
            <person name="Itakura M."/>
            <person name="Oshima K."/>
            <person name="Longtonglang A."/>
            <person name="Teaumroong N."/>
            <person name="Mitsui H."/>
            <person name="Hattori M."/>
            <person name="Hattori R."/>
            <person name="Hattori T."/>
            <person name="Minamisawa K."/>
        </authorList>
    </citation>
    <scope>NUCLEOTIDE SEQUENCE [LARGE SCALE GENOMIC DNA]</scope>
    <source>
        <strain evidence="13 14">S58</strain>
    </source>
</reference>
<dbReference type="InterPro" id="IPR003660">
    <property type="entry name" value="HAMP_dom"/>
</dbReference>
<feature type="transmembrane region" description="Helical" evidence="10">
    <location>
        <begin position="14"/>
        <end position="36"/>
    </location>
</feature>
<dbReference type="GO" id="GO:0005524">
    <property type="term" value="F:ATP binding"/>
    <property type="evidence" value="ECO:0007669"/>
    <property type="project" value="UniProtKB-KW"/>
</dbReference>
<dbReference type="PROSITE" id="PS50109">
    <property type="entry name" value="HIS_KIN"/>
    <property type="match status" value="1"/>
</dbReference>
<keyword evidence="9" id="KW-0067">ATP-binding</keyword>
<evidence type="ECO:0000259" key="12">
    <source>
        <dbReference type="PROSITE" id="PS50885"/>
    </source>
</evidence>
<feature type="transmembrane region" description="Helical" evidence="10">
    <location>
        <begin position="243"/>
        <end position="262"/>
    </location>
</feature>
<evidence type="ECO:0000256" key="1">
    <source>
        <dbReference type="ARBA" id="ARBA00000085"/>
    </source>
</evidence>
<dbReference type="Pfam" id="PF02518">
    <property type="entry name" value="HATPase_c"/>
    <property type="match status" value="1"/>
</dbReference>
<dbReference type="InterPro" id="IPR004358">
    <property type="entry name" value="Sig_transdc_His_kin-like_C"/>
</dbReference>
<evidence type="ECO:0000256" key="2">
    <source>
        <dbReference type="ARBA" id="ARBA00004651"/>
    </source>
</evidence>
<dbReference type="HOGENOM" id="CLU_000445_89_19_5"/>
<evidence type="ECO:0000256" key="10">
    <source>
        <dbReference type="SAM" id="Phobius"/>
    </source>
</evidence>
<dbReference type="PROSITE" id="PS51257">
    <property type="entry name" value="PROKAR_LIPOPROTEIN"/>
    <property type="match status" value="1"/>
</dbReference>
<name>M4ZUI6_9BRAD</name>
<dbReference type="GO" id="GO:0005886">
    <property type="term" value="C:plasma membrane"/>
    <property type="evidence" value="ECO:0007669"/>
    <property type="project" value="UniProtKB-SubCell"/>
</dbReference>
<dbReference type="InterPro" id="IPR036097">
    <property type="entry name" value="HisK_dim/P_sf"/>
</dbReference>
<dbReference type="Proteomes" id="UP000011841">
    <property type="component" value="Chromosome"/>
</dbReference>
<dbReference type="Gene3D" id="6.10.340.10">
    <property type="match status" value="1"/>
</dbReference>
<dbReference type="PATRIC" id="fig|1245469.3.peg.4072"/>
<dbReference type="SUPFAM" id="SSF55874">
    <property type="entry name" value="ATPase domain of HSP90 chaperone/DNA topoisomerase II/histidine kinase"/>
    <property type="match status" value="1"/>
</dbReference>
<dbReference type="KEGG" id="aol:S58_39890"/>
<evidence type="ECO:0000256" key="6">
    <source>
        <dbReference type="ARBA" id="ARBA00022679"/>
    </source>
</evidence>
<dbReference type="STRING" id="1245469.S58_39890"/>
<keyword evidence="5" id="KW-0597">Phosphoprotein</keyword>
<evidence type="ECO:0000256" key="4">
    <source>
        <dbReference type="ARBA" id="ARBA00022475"/>
    </source>
</evidence>
<dbReference type="EC" id="2.7.13.3" evidence="3"/>
<feature type="domain" description="HAMP" evidence="12">
    <location>
        <begin position="263"/>
        <end position="317"/>
    </location>
</feature>
<gene>
    <name evidence="13" type="ORF">S58_39890</name>
</gene>
<keyword evidence="7" id="KW-0547">Nucleotide-binding</keyword>
<dbReference type="EMBL" id="AP012603">
    <property type="protein sequence ID" value="BAM89975.1"/>
    <property type="molecule type" value="Genomic_DNA"/>
</dbReference>
<dbReference type="PRINTS" id="PR00344">
    <property type="entry name" value="BCTRLSENSOR"/>
</dbReference>
<dbReference type="eggNOG" id="COG2205">
    <property type="taxonomic scope" value="Bacteria"/>
</dbReference>
<keyword evidence="10" id="KW-1133">Transmembrane helix</keyword>
<dbReference type="PROSITE" id="PS50885">
    <property type="entry name" value="HAMP"/>
    <property type="match status" value="1"/>
</dbReference>
<accession>M4ZUI6</accession>
<dbReference type="OrthoDB" id="9815202at2"/>
<dbReference type="InterPro" id="IPR003594">
    <property type="entry name" value="HATPase_dom"/>
</dbReference>
<dbReference type="InterPro" id="IPR050980">
    <property type="entry name" value="2C_sensor_his_kinase"/>
</dbReference>
<feature type="domain" description="Histidine kinase" evidence="11">
    <location>
        <begin position="325"/>
        <end position="531"/>
    </location>
</feature>
<dbReference type="Gene3D" id="1.10.287.130">
    <property type="match status" value="1"/>
</dbReference>
<dbReference type="InterPro" id="IPR005467">
    <property type="entry name" value="His_kinase_dom"/>
</dbReference>
<evidence type="ECO:0000313" key="14">
    <source>
        <dbReference type="Proteomes" id="UP000011841"/>
    </source>
</evidence>
<keyword evidence="10" id="KW-0472">Membrane</keyword>
<evidence type="ECO:0000256" key="9">
    <source>
        <dbReference type="ARBA" id="ARBA00022840"/>
    </source>
</evidence>
<dbReference type="InterPro" id="IPR036890">
    <property type="entry name" value="HATPase_C_sf"/>
</dbReference>
<comment type="catalytic activity">
    <reaction evidence="1">
        <text>ATP + protein L-histidine = ADP + protein N-phospho-L-histidine.</text>
        <dbReference type="EC" id="2.7.13.3"/>
    </reaction>
</comment>
<evidence type="ECO:0000256" key="5">
    <source>
        <dbReference type="ARBA" id="ARBA00022553"/>
    </source>
</evidence>
<dbReference type="InterPro" id="IPR003661">
    <property type="entry name" value="HisK_dim/P_dom"/>
</dbReference>
<proteinExistence type="predicted"/>
<dbReference type="GeneID" id="301817798"/>
<keyword evidence="14" id="KW-1185">Reference proteome</keyword>